<sequence length="89" mass="9515">MYVVYLFIFLTLSSMASIDAISIFLGAAFMVLNITVLFVMLADSSSGNVSFKMFPSFVISFSLSIFLGSTFISQTSNSCTSTPLLVAAA</sequence>
<keyword evidence="1" id="KW-0812">Transmembrane</keyword>
<proteinExistence type="predicted"/>
<organism evidence="2">
    <name type="scientific">Octopus bimaculoides</name>
    <name type="common">California two-spotted octopus</name>
    <dbReference type="NCBI Taxonomy" id="37653"/>
    <lineage>
        <taxon>Eukaryota</taxon>
        <taxon>Metazoa</taxon>
        <taxon>Spiralia</taxon>
        <taxon>Lophotrochozoa</taxon>
        <taxon>Mollusca</taxon>
        <taxon>Cephalopoda</taxon>
        <taxon>Coleoidea</taxon>
        <taxon>Octopodiformes</taxon>
        <taxon>Octopoda</taxon>
        <taxon>Incirrata</taxon>
        <taxon>Octopodidae</taxon>
        <taxon>Octopus</taxon>
    </lineage>
</organism>
<keyword evidence="1" id="KW-1133">Transmembrane helix</keyword>
<name>A0A0L8GEL5_OCTBM</name>
<protein>
    <submittedName>
        <fullName evidence="2">Uncharacterized protein</fullName>
    </submittedName>
</protein>
<dbReference type="AlphaFoldDB" id="A0A0L8GEL5"/>
<accession>A0A0L8GEL5</accession>
<keyword evidence="1" id="KW-0472">Membrane</keyword>
<feature type="transmembrane region" description="Helical" evidence="1">
    <location>
        <begin position="20"/>
        <end position="41"/>
    </location>
</feature>
<dbReference type="EMBL" id="KQ422137">
    <property type="protein sequence ID" value="KOF75462.1"/>
    <property type="molecule type" value="Genomic_DNA"/>
</dbReference>
<feature type="transmembrane region" description="Helical" evidence="1">
    <location>
        <begin position="53"/>
        <end position="72"/>
    </location>
</feature>
<reference evidence="2" key="1">
    <citation type="submission" date="2015-07" db="EMBL/GenBank/DDBJ databases">
        <title>MeaNS - Measles Nucleotide Surveillance Program.</title>
        <authorList>
            <person name="Tran T."/>
            <person name="Druce J."/>
        </authorList>
    </citation>
    <scope>NUCLEOTIDE SEQUENCE</scope>
    <source>
        <strain evidence="2">UCB-OBI-ISO-001</strain>
        <tissue evidence="2">Gonad</tissue>
    </source>
</reference>
<evidence type="ECO:0000313" key="2">
    <source>
        <dbReference type="EMBL" id="KOF75462.1"/>
    </source>
</evidence>
<evidence type="ECO:0000256" key="1">
    <source>
        <dbReference type="SAM" id="Phobius"/>
    </source>
</evidence>
<gene>
    <name evidence="2" type="ORF">OCBIM_22034733mg</name>
</gene>